<evidence type="ECO:0000256" key="1">
    <source>
        <dbReference type="ARBA" id="ARBA00004511"/>
    </source>
</evidence>
<feature type="transmembrane region" description="Helical" evidence="10">
    <location>
        <begin position="494"/>
        <end position="527"/>
    </location>
</feature>
<keyword evidence="4 10" id="KW-0813">Transport</keyword>
<accession>A0A485KME0</accession>
<name>A0A485KME0_9STRA</name>
<keyword evidence="5 10" id="KW-0812">Transmembrane</keyword>
<dbReference type="GO" id="GO:0005776">
    <property type="term" value="C:autophagosome"/>
    <property type="evidence" value="ECO:0007669"/>
    <property type="project" value="TreeGrafter"/>
</dbReference>
<dbReference type="GO" id="GO:0034045">
    <property type="term" value="C:phagophore assembly site membrane"/>
    <property type="evidence" value="ECO:0007669"/>
    <property type="project" value="UniProtKB-SubCell"/>
</dbReference>
<dbReference type="PANTHER" id="PTHR13038">
    <property type="entry name" value="APG9 AUTOPHAGY 9"/>
    <property type="match status" value="1"/>
</dbReference>
<dbReference type="AlphaFoldDB" id="A0A485KME0"/>
<gene>
    <name evidence="13" type="primary">Aste57867_9214</name>
    <name evidence="12" type="ORF">As57867_009178</name>
    <name evidence="13" type="ORF">ASTE57867_9214</name>
</gene>
<dbReference type="Proteomes" id="UP000332933">
    <property type="component" value="Unassembled WGS sequence"/>
</dbReference>
<dbReference type="GO" id="GO:0006869">
    <property type="term" value="P:lipid transport"/>
    <property type="evidence" value="ECO:0007669"/>
    <property type="project" value="UniProtKB-KW"/>
</dbReference>
<feature type="region of interest" description="Disordered" evidence="11">
    <location>
        <begin position="1"/>
        <end position="20"/>
    </location>
</feature>
<keyword evidence="9 10" id="KW-0472">Membrane</keyword>
<dbReference type="GO" id="GO:0000422">
    <property type="term" value="P:autophagy of mitochondrion"/>
    <property type="evidence" value="ECO:0007669"/>
    <property type="project" value="TreeGrafter"/>
</dbReference>
<keyword evidence="8 10" id="KW-0445">Lipid transport</keyword>
<dbReference type="GO" id="GO:0061709">
    <property type="term" value="P:reticulophagy"/>
    <property type="evidence" value="ECO:0007669"/>
    <property type="project" value="TreeGrafter"/>
</dbReference>
<evidence type="ECO:0000256" key="4">
    <source>
        <dbReference type="ARBA" id="ARBA00022448"/>
    </source>
</evidence>
<feature type="transmembrane region" description="Helical" evidence="10">
    <location>
        <begin position="421"/>
        <end position="441"/>
    </location>
</feature>
<evidence type="ECO:0000256" key="7">
    <source>
        <dbReference type="ARBA" id="ARBA00023006"/>
    </source>
</evidence>
<dbReference type="OrthoDB" id="2020634at2759"/>
<dbReference type="GO" id="GO:0034497">
    <property type="term" value="P:protein localization to phagophore assembly site"/>
    <property type="evidence" value="ECO:0007669"/>
    <property type="project" value="TreeGrafter"/>
</dbReference>
<feature type="transmembrane region" description="Helical" evidence="10">
    <location>
        <begin position="201"/>
        <end position="221"/>
    </location>
</feature>
<feature type="region of interest" description="Disordered" evidence="11">
    <location>
        <begin position="62"/>
        <end position="128"/>
    </location>
</feature>
<evidence type="ECO:0000256" key="10">
    <source>
        <dbReference type="RuleBase" id="RU364027"/>
    </source>
</evidence>
<comment type="function">
    <text evidence="10">Phospholipid scramblase involved in autophagy. Cycles between the preautophagosomal structure/phagophore assembly site (PAS) and the cytoplasmic vesicle pool and supplies membrane for the growing autophagosome. Lipid scramblase activity plays a key role in preautophagosomal structure/phagophore assembly by distributing the phospholipids that arrive through ATG2 from the cytoplasmic to the luminal leaflet of the bilayer, thereby driving autophagosomal membrane expansion.</text>
</comment>
<evidence type="ECO:0000256" key="2">
    <source>
        <dbReference type="ARBA" id="ARBA00006185"/>
    </source>
</evidence>
<dbReference type="EMBL" id="VJMH01005131">
    <property type="protein sequence ID" value="KAF0700259.1"/>
    <property type="molecule type" value="Genomic_DNA"/>
</dbReference>
<evidence type="ECO:0000256" key="8">
    <source>
        <dbReference type="ARBA" id="ARBA00023055"/>
    </source>
</evidence>
<feature type="compositionally biased region" description="Basic and acidic residues" evidence="11">
    <location>
        <begin position="8"/>
        <end position="18"/>
    </location>
</feature>
<keyword evidence="7 10" id="KW-0072">Autophagy</keyword>
<keyword evidence="14" id="KW-1185">Reference proteome</keyword>
<feature type="compositionally biased region" description="Polar residues" evidence="11">
    <location>
        <begin position="64"/>
        <end position="90"/>
    </location>
</feature>
<feature type="transmembrane region" description="Helical" evidence="10">
    <location>
        <begin position="249"/>
        <end position="268"/>
    </location>
</feature>
<comment type="similarity">
    <text evidence="2 10">Belongs to the ATG9 family.</text>
</comment>
<dbReference type="PANTHER" id="PTHR13038:SF10">
    <property type="entry name" value="AUTOPHAGY-RELATED PROTEIN 9"/>
    <property type="match status" value="1"/>
</dbReference>
<reference evidence="13 14" key="1">
    <citation type="submission" date="2019-03" db="EMBL/GenBank/DDBJ databases">
        <authorList>
            <person name="Gaulin E."/>
            <person name="Dumas B."/>
        </authorList>
    </citation>
    <scope>NUCLEOTIDE SEQUENCE [LARGE SCALE GENOMIC DNA]</scope>
    <source>
        <strain evidence="13">CBS 568.67</strain>
    </source>
</reference>
<protein>
    <recommendedName>
        <fullName evidence="3 10">Autophagy-related protein 9</fullName>
    </recommendedName>
</protein>
<proteinExistence type="inferred from homology"/>
<evidence type="ECO:0000256" key="5">
    <source>
        <dbReference type="ARBA" id="ARBA00022692"/>
    </source>
</evidence>
<dbReference type="GO" id="GO:0034727">
    <property type="term" value="P:piecemeal microautophagy of the nucleus"/>
    <property type="evidence" value="ECO:0007669"/>
    <property type="project" value="TreeGrafter"/>
</dbReference>
<keyword evidence="6 10" id="KW-1133">Transmembrane helix</keyword>
<evidence type="ECO:0000256" key="11">
    <source>
        <dbReference type="SAM" id="MobiDB-lite"/>
    </source>
</evidence>
<dbReference type="EMBL" id="CAADRA010005152">
    <property type="protein sequence ID" value="VFT86097.1"/>
    <property type="molecule type" value="Genomic_DNA"/>
</dbReference>
<feature type="transmembrane region" description="Helical" evidence="10">
    <location>
        <begin position="539"/>
        <end position="557"/>
    </location>
</feature>
<dbReference type="Pfam" id="PF04109">
    <property type="entry name" value="ATG9"/>
    <property type="match status" value="1"/>
</dbReference>
<sequence>MNDSLLDELEKADHHDVYDPDAAYRPLLEAHEEEVRDAPTAAALKNRTRSVEDAEALWAELHSQPRQEAASRTSPGRSFKFNSLPSSNIRPPTYHPPGAPPQFQSSRGGVSSPRDLDMPSPRQGLPTLRSAPATVDVRRHMNLPSLADIKHNWLLNPSTRGRHVPDDAGNVENVDAFLTALYNYYYHNGVSCYIAKEIVQLLNLLFTVCLSSFLLGCIQWTELAHCATAAPAGCKRHVSDFVSWEFEGHLFSTVVLFYFVLFFAFWVTRALAFVSNARDAVDMDVFYREKLRIDGRQVQTMTWDEVVDRVLALLPPSPDRKAPLTPLAHRSSYQLQVDPLHMSTPLDLARRILRKENYMIAFMNSATFQAASSTWMTRLTSHVIFSRNMEFNLQLCLLDPMFDAATATLNPLSPEMLKKHLFAVGMLNLLLTPFLLIFRILQTFLRSMHELRAKDNYQTSRRWSPSALWTFREYNELPHVFDARVERAYPLAETYLGLFPTGVVSIVAGGVAFFMGSIIAVLLLLGLVEESILLEVEFGPFKLLWYLTVASMMFALARRLQASPRFTSGASCEEAMTALAAETHHFPSAWRGQSHTFATRDALLELVPFREWLFLEEILSVLLTPYVLCVALPDKAHEIVRFVDDHTVTLPHVGAVCRFSEFDFKAYGAEPKMESSFMNFKRNHPSWMGPSEGEALVDQVSRFRDEELERSLRMGDTLLPQSPSVNAATLSRTILGDSMFHSQLSMSHQLMQSTAIHRAINQGPAASEYYWLQKYHGRGAIVHDEETKEDMEESLSV</sequence>
<evidence type="ECO:0000256" key="9">
    <source>
        <dbReference type="ARBA" id="ARBA00023136"/>
    </source>
</evidence>
<comment type="subcellular location">
    <subcellularLocation>
        <location evidence="1 10">Preautophagosomal structure membrane</location>
        <topology evidence="1 10">Multi-pass membrane protein</topology>
    </subcellularLocation>
</comment>
<evidence type="ECO:0000256" key="6">
    <source>
        <dbReference type="ARBA" id="ARBA00022989"/>
    </source>
</evidence>
<evidence type="ECO:0000256" key="3">
    <source>
        <dbReference type="ARBA" id="ARBA00018074"/>
    </source>
</evidence>
<evidence type="ECO:0000313" key="12">
    <source>
        <dbReference type="EMBL" id="KAF0700259.1"/>
    </source>
</evidence>
<reference evidence="12" key="2">
    <citation type="submission" date="2019-06" db="EMBL/GenBank/DDBJ databases">
        <title>Genomics analysis of Aphanomyces spp. identifies a new class of oomycete effector associated with host adaptation.</title>
        <authorList>
            <person name="Gaulin E."/>
        </authorList>
    </citation>
    <scope>NUCLEOTIDE SEQUENCE</scope>
    <source>
        <strain evidence="12">CBS 578.67</strain>
    </source>
</reference>
<dbReference type="InterPro" id="IPR007241">
    <property type="entry name" value="Autophagy-rel_prot_9"/>
</dbReference>
<organism evidence="13 14">
    <name type="scientific">Aphanomyces stellatus</name>
    <dbReference type="NCBI Taxonomy" id="120398"/>
    <lineage>
        <taxon>Eukaryota</taxon>
        <taxon>Sar</taxon>
        <taxon>Stramenopiles</taxon>
        <taxon>Oomycota</taxon>
        <taxon>Saprolegniomycetes</taxon>
        <taxon>Saprolegniales</taxon>
        <taxon>Verrucalvaceae</taxon>
        <taxon>Aphanomyces</taxon>
    </lineage>
</organism>
<evidence type="ECO:0000313" key="13">
    <source>
        <dbReference type="EMBL" id="VFT86097.1"/>
    </source>
</evidence>
<evidence type="ECO:0000313" key="14">
    <source>
        <dbReference type="Proteomes" id="UP000332933"/>
    </source>
</evidence>